<dbReference type="EMBL" id="AVQI01000080">
    <property type="protein sequence ID" value="ERJ98537.1"/>
    <property type="molecule type" value="Genomic_DNA"/>
</dbReference>
<dbReference type="Pfam" id="PF03739">
    <property type="entry name" value="LptF_LptG"/>
    <property type="match status" value="1"/>
</dbReference>
<feature type="transmembrane region" description="Helical" evidence="6">
    <location>
        <begin position="275"/>
        <end position="292"/>
    </location>
</feature>
<keyword evidence="4 6" id="KW-1133">Transmembrane helix</keyword>
<feature type="transmembrane region" description="Helical" evidence="6">
    <location>
        <begin position="327"/>
        <end position="351"/>
    </location>
</feature>
<gene>
    <name evidence="7" type="ORF">HMPREF0860_0324</name>
</gene>
<evidence type="ECO:0000313" key="7">
    <source>
        <dbReference type="EMBL" id="ERJ98537.1"/>
    </source>
</evidence>
<feature type="transmembrane region" description="Helical" evidence="6">
    <location>
        <begin position="299"/>
        <end position="321"/>
    </location>
</feature>
<evidence type="ECO:0000256" key="5">
    <source>
        <dbReference type="ARBA" id="ARBA00023136"/>
    </source>
</evidence>
<proteinExistence type="predicted"/>
<evidence type="ECO:0000256" key="1">
    <source>
        <dbReference type="ARBA" id="ARBA00004651"/>
    </source>
</evidence>
<dbReference type="Proteomes" id="UP000016646">
    <property type="component" value="Unassembled WGS sequence"/>
</dbReference>
<feature type="transmembrane region" description="Helical" evidence="6">
    <location>
        <begin position="59"/>
        <end position="82"/>
    </location>
</feature>
<accession>A0ABP2YIF6</accession>
<reference evidence="7 8" key="1">
    <citation type="submission" date="2013-08" db="EMBL/GenBank/DDBJ databases">
        <authorList>
            <person name="Durkin A.S."/>
            <person name="Haft D.R."/>
            <person name="McCorrison J."/>
            <person name="Torralba M."/>
            <person name="Gillis M."/>
            <person name="Haft D.H."/>
            <person name="Methe B."/>
            <person name="Sutton G."/>
            <person name="Nelson K.E."/>
        </authorList>
    </citation>
    <scope>NUCLEOTIDE SEQUENCE [LARGE SCALE GENOMIC DNA]</scope>
    <source>
        <strain evidence="7 8">ATCC 35536</strain>
    </source>
</reference>
<name>A0ABP2YIF6_TRESO</name>
<dbReference type="InterPro" id="IPR005495">
    <property type="entry name" value="LptG/LptF_permease"/>
</dbReference>
<evidence type="ECO:0000256" key="3">
    <source>
        <dbReference type="ARBA" id="ARBA00022692"/>
    </source>
</evidence>
<dbReference type="PANTHER" id="PTHR33529:SF6">
    <property type="entry name" value="YJGP_YJGQ FAMILY PERMEASE"/>
    <property type="match status" value="1"/>
</dbReference>
<keyword evidence="8" id="KW-1185">Reference proteome</keyword>
<evidence type="ECO:0000256" key="4">
    <source>
        <dbReference type="ARBA" id="ARBA00022989"/>
    </source>
</evidence>
<evidence type="ECO:0000313" key="8">
    <source>
        <dbReference type="Proteomes" id="UP000016646"/>
    </source>
</evidence>
<feature type="transmembrane region" description="Helical" evidence="6">
    <location>
        <begin position="12"/>
        <end position="39"/>
    </location>
</feature>
<dbReference type="PANTHER" id="PTHR33529">
    <property type="entry name" value="SLR0882 PROTEIN-RELATED"/>
    <property type="match status" value="1"/>
</dbReference>
<protein>
    <submittedName>
        <fullName evidence="7">LPS ABC transporter, permease protein LptG</fullName>
    </submittedName>
</protein>
<evidence type="ECO:0000256" key="6">
    <source>
        <dbReference type="SAM" id="Phobius"/>
    </source>
</evidence>
<keyword evidence="3 6" id="KW-0812">Transmembrane</keyword>
<organism evidence="7 8">
    <name type="scientific">Treponema socranskii subsp. socranskii VPI DR56BR1116 = ATCC 35536</name>
    <dbReference type="NCBI Taxonomy" id="1125725"/>
    <lineage>
        <taxon>Bacteria</taxon>
        <taxon>Pseudomonadati</taxon>
        <taxon>Spirochaetota</taxon>
        <taxon>Spirochaetia</taxon>
        <taxon>Spirochaetales</taxon>
        <taxon>Treponemataceae</taxon>
        <taxon>Treponema</taxon>
    </lineage>
</organism>
<feature type="transmembrane region" description="Helical" evidence="6">
    <location>
        <begin position="94"/>
        <end position="116"/>
    </location>
</feature>
<dbReference type="RefSeq" id="WP_021495786.1">
    <property type="nucleotide sequence ID" value="NZ_AVQI01000080.1"/>
</dbReference>
<keyword evidence="2" id="KW-1003">Cell membrane</keyword>
<comment type="caution">
    <text evidence="7">The sequence shown here is derived from an EMBL/GenBank/DDBJ whole genome shotgun (WGS) entry which is preliminary data.</text>
</comment>
<keyword evidence="5 6" id="KW-0472">Membrane</keyword>
<comment type="subcellular location">
    <subcellularLocation>
        <location evidence="1">Cell membrane</location>
        <topology evidence="1">Multi-pass membrane protein</topology>
    </subcellularLocation>
</comment>
<evidence type="ECO:0000256" key="2">
    <source>
        <dbReference type="ARBA" id="ARBA00022475"/>
    </source>
</evidence>
<sequence length="356" mass="39937">MTLVKYLFKRFLPVFLGAVFFSAIVLNLVDLLINLWRYIQNQVPASVVFKIMALYTPKTIWYAVPMGILFASSYTLSALYANNELTAVFASGVSLFRFTAPLLLLSLVLSFGLFFLDDALAVTTYAQKQKLQSTVLNQEKTLDNDAIVILAEGGNLIYKAAVYDDAQKRLYDLYCIFRGDDKKLEAVIHADSALWDTDCWRLQNAVQFSLAGGTVTRSVPDAAFTSRLAEPFETFRNNVVSVEEVTVREAKEYIEHLMRTGLPFGEALSLYYKKFAFPFIVFIVVFLSIGLSGRSRKNVMLISLALSIGAAVLFYVTQMITMLLAKFGYITAFSGAWFPVILFIIASALLLRFTRT</sequence>